<organism evidence="3 4">
    <name type="scientific">Vibrio stylophorae</name>
    <dbReference type="NCBI Taxonomy" id="659351"/>
    <lineage>
        <taxon>Bacteria</taxon>
        <taxon>Pseudomonadati</taxon>
        <taxon>Pseudomonadota</taxon>
        <taxon>Gammaproteobacteria</taxon>
        <taxon>Vibrionales</taxon>
        <taxon>Vibrionaceae</taxon>
        <taxon>Vibrio</taxon>
    </lineage>
</organism>
<evidence type="ECO:0000256" key="1">
    <source>
        <dbReference type="SAM" id="SignalP"/>
    </source>
</evidence>
<evidence type="ECO:0000313" key="4">
    <source>
        <dbReference type="Proteomes" id="UP000838672"/>
    </source>
</evidence>
<accession>A0ABM8ZT86</accession>
<sequence>MMKKALLGALICSCAMPAMADITRTYTDNPKGEKELQSVLVAKLTDDGFRFEVNGLPNAFNFYTSDRKKSHAGKVQKMRFLNPAGKLNANGDFGTIEFYYYGGKTVVDGTVSTKSFEYNGKTYTVTKRESLMSKYYNNMCTYEINTIKVSDVCDIGITFNSGDYFTEDELDIAFGFSMEDDFKLDNLDQINSYQSAQVMALILNQDKTQIEALVKLIEGNPELQKRHEKLLVELKNYSKYADHQKQKGDSGNDILLGLMNAVKASQENTPLAPINALTTTEAGWTAEEIREMVFDISTELEEERAKRRSKR</sequence>
<reference evidence="3" key="1">
    <citation type="submission" date="2021-11" db="EMBL/GenBank/DDBJ databases">
        <authorList>
            <person name="Rodrigo-Torres L."/>
            <person name="Arahal R. D."/>
            <person name="Lucena T."/>
        </authorList>
    </citation>
    <scope>NUCLEOTIDE SEQUENCE</scope>
    <source>
        <strain evidence="3">CECT 7929</strain>
    </source>
</reference>
<evidence type="ECO:0000313" key="3">
    <source>
        <dbReference type="EMBL" id="CAH0533533.1"/>
    </source>
</evidence>
<dbReference type="InterPro" id="IPR000331">
    <property type="entry name" value="Rap/Ran_GAP_dom"/>
</dbReference>
<gene>
    <name evidence="3" type="ORF">VST7929_01403</name>
</gene>
<keyword evidence="1" id="KW-0732">Signal</keyword>
<dbReference type="EMBL" id="CAKLDI010000001">
    <property type="protein sequence ID" value="CAH0533533.1"/>
    <property type="molecule type" value="Genomic_DNA"/>
</dbReference>
<dbReference type="RefSeq" id="WP_237465973.1">
    <property type="nucleotide sequence ID" value="NZ_CAKLDI010000001.1"/>
</dbReference>
<proteinExistence type="predicted"/>
<comment type="caution">
    <text evidence="3">The sequence shown here is derived from an EMBL/GenBank/DDBJ whole genome shotgun (WGS) entry which is preliminary data.</text>
</comment>
<protein>
    <recommendedName>
        <fullName evidence="2">Rap-GAP domain-containing protein</fullName>
    </recommendedName>
</protein>
<dbReference type="Proteomes" id="UP000838672">
    <property type="component" value="Unassembled WGS sequence"/>
</dbReference>
<feature type="signal peptide" evidence="1">
    <location>
        <begin position="1"/>
        <end position="20"/>
    </location>
</feature>
<dbReference type="PROSITE" id="PS50085">
    <property type="entry name" value="RAPGAP"/>
    <property type="match status" value="1"/>
</dbReference>
<keyword evidence="4" id="KW-1185">Reference proteome</keyword>
<feature type="domain" description="Rap-GAP" evidence="2">
    <location>
        <begin position="184"/>
        <end position="311"/>
    </location>
</feature>
<evidence type="ECO:0000259" key="2">
    <source>
        <dbReference type="PROSITE" id="PS50085"/>
    </source>
</evidence>
<feature type="chain" id="PRO_5045547179" description="Rap-GAP domain-containing protein" evidence="1">
    <location>
        <begin position="21"/>
        <end position="311"/>
    </location>
</feature>
<name>A0ABM8ZT86_9VIBR</name>